<dbReference type="EMBL" id="LR862152">
    <property type="protein sequence ID" value="CAD1834653.1"/>
    <property type="molecule type" value="Genomic_DNA"/>
</dbReference>
<protein>
    <recommendedName>
        <fullName evidence="2">Retrotransposon gag domain-containing protein</fullName>
    </recommendedName>
</protein>
<dbReference type="PANTHER" id="PTHR34482:SF50">
    <property type="entry name" value="OS02G0566300 PROTEIN"/>
    <property type="match status" value="1"/>
</dbReference>
<feature type="region of interest" description="Disordered" evidence="1">
    <location>
        <begin position="1"/>
        <end position="54"/>
    </location>
</feature>
<feature type="compositionally biased region" description="Low complexity" evidence="1">
    <location>
        <begin position="1"/>
        <end position="11"/>
    </location>
</feature>
<dbReference type="AlphaFoldDB" id="A0A6V7PVB0"/>
<accession>A0A6V7PVB0</accession>
<gene>
    <name evidence="3" type="ORF">CB5_LOCUS17864</name>
</gene>
<organism evidence="3">
    <name type="scientific">Ananas comosus var. bracteatus</name>
    <name type="common">red pineapple</name>
    <dbReference type="NCBI Taxonomy" id="296719"/>
    <lineage>
        <taxon>Eukaryota</taxon>
        <taxon>Viridiplantae</taxon>
        <taxon>Streptophyta</taxon>
        <taxon>Embryophyta</taxon>
        <taxon>Tracheophyta</taxon>
        <taxon>Spermatophyta</taxon>
        <taxon>Magnoliopsida</taxon>
        <taxon>Liliopsida</taxon>
        <taxon>Poales</taxon>
        <taxon>Bromeliaceae</taxon>
        <taxon>Bromelioideae</taxon>
        <taxon>Ananas</taxon>
    </lineage>
</organism>
<name>A0A6V7PVB0_ANACO</name>
<dbReference type="Pfam" id="PF03732">
    <property type="entry name" value="Retrotrans_gag"/>
    <property type="match status" value="1"/>
</dbReference>
<proteinExistence type="predicted"/>
<dbReference type="InterPro" id="IPR005162">
    <property type="entry name" value="Retrotrans_gag_dom"/>
</dbReference>
<sequence length="284" mass="32899">MERQAATAAAAVGQGHNSPAPSVRAPNAAEGVGDAPVPVAAQPPSVDIPPAVFRSPTPRVAADEAERERGYTALTRFTKFHPPTFDGEVIDPWIVETWLASMETLFENIYTEERDKVNLAAHCFDKRARVWSKRVKQDRSLDLPPINWEEFRRLMFAEYFPNSDKRKMREDFRKLKQSNPTVREYEREFTHLLNCVLGMATTEQDRADCFVRGLRPGVFRTPPELQEDMSYEEFPVMILTREVRKLRNREIAYVRVRRSNHSNREATWELEEEMKANHPHLFED</sequence>
<evidence type="ECO:0000256" key="1">
    <source>
        <dbReference type="SAM" id="MobiDB-lite"/>
    </source>
</evidence>
<feature type="domain" description="Retrotransposon gag" evidence="2">
    <location>
        <begin position="119"/>
        <end position="216"/>
    </location>
</feature>
<dbReference type="PANTHER" id="PTHR34482">
    <property type="entry name" value="DNA DAMAGE-INDUCIBLE PROTEIN 1-LIKE"/>
    <property type="match status" value="1"/>
</dbReference>
<evidence type="ECO:0000259" key="2">
    <source>
        <dbReference type="Pfam" id="PF03732"/>
    </source>
</evidence>
<feature type="compositionally biased region" description="Low complexity" evidence="1">
    <location>
        <begin position="28"/>
        <end position="45"/>
    </location>
</feature>
<reference evidence="3" key="1">
    <citation type="submission" date="2020-07" db="EMBL/GenBank/DDBJ databases">
        <authorList>
            <person name="Lin J."/>
        </authorList>
    </citation>
    <scope>NUCLEOTIDE SEQUENCE</scope>
</reference>
<evidence type="ECO:0000313" key="3">
    <source>
        <dbReference type="EMBL" id="CAD1834653.1"/>
    </source>
</evidence>